<accession>I1H2S6</accession>
<dbReference type="EMBL" id="CM000880">
    <property type="protein sequence ID" value="KQK20431.1"/>
    <property type="molecule type" value="Genomic_DNA"/>
</dbReference>
<keyword evidence="4" id="KW-1185">Reference proteome</keyword>
<dbReference type="eggNOG" id="ENOG502R7GD">
    <property type="taxonomic scope" value="Eukaryota"/>
</dbReference>
<proteinExistence type="predicted"/>
<protein>
    <submittedName>
        <fullName evidence="2 3">Uncharacterized protein</fullName>
    </submittedName>
</protein>
<evidence type="ECO:0000313" key="2">
    <source>
        <dbReference type="EMBL" id="KQK20431.1"/>
    </source>
</evidence>
<dbReference type="EnsemblPlants" id="KQK20431">
    <property type="protein sequence ID" value="KQK20431"/>
    <property type="gene ID" value="BRADI_1g54470v3"/>
</dbReference>
<feature type="region of interest" description="Disordered" evidence="1">
    <location>
        <begin position="66"/>
        <end position="92"/>
    </location>
</feature>
<reference evidence="3" key="3">
    <citation type="submission" date="2018-08" db="UniProtKB">
        <authorList>
            <consortium name="EnsemblPlants"/>
        </authorList>
    </citation>
    <scope>IDENTIFICATION</scope>
    <source>
        <strain evidence="3">cv. Bd21</strain>
    </source>
</reference>
<evidence type="ECO:0000313" key="3">
    <source>
        <dbReference type="EnsemblPlants" id="KQK20431"/>
    </source>
</evidence>
<feature type="compositionally biased region" description="Acidic residues" evidence="1">
    <location>
        <begin position="82"/>
        <end position="92"/>
    </location>
</feature>
<dbReference type="InParanoid" id="I1H2S6"/>
<name>I1H2S6_BRADI</name>
<dbReference type="Proteomes" id="UP000008810">
    <property type="component" value="Chromosome 1"/>
</dbReference>
<gene>
    <name evidence="2" type="ORF">BRADI_1g54470v3</name>
</gene>
<dbReference type="FunCoup" id="I1H2S6">
    <property type="interactions" value="220"/>
</dbReference>
<evidence type="ECO:0000256" key="1">
    <source>
        <dbReference type="SAM" id="MobiDB-lite"/>
    </source>
</evidence>
<dbReference type="AlphaFoldDB" id="I1H2S6"/>
<evidence type="ECO:0000313" key="4">
    <source>
        <dbReference type="Proteomes" id="UP000008810"/>
    </source>
</evidence>
<dbReference type="OMA" id="ETKRHQF"/>
<reference evidence="2 3" key="1">
    <citation type="journal article" date="2010" name="Nature">
        <title>Genome sequencing and analysis of the model grass Brachypodium distachyon.</title>
        <authorList>
            <consortium name="International Brachypodium Initiative"/>
        </authorList>
    </citation>
    <scope>NUCLEOTIDE SEQUENCE [LARGE SCALE GENOMIC DNA]</scope>
    <source>
        <strain evidence="2 3">Bd21</strain>
    </source>
</reference>
<organism evidence="3">
    <name type="scientific">Brachypodium distachyon</name>
    <name type="common">Purple false brome</name>
    <name type="synonym">Trachynia distachya</name>
    <dbReference type="NCBI Taxonomy" id="15368"/>
    <lineage>
        <taxon>Eukaryota</taxon>
        <taxon>Viridiplantae</taxon>
        <taxon>Streptophyta</taxon>
        <taxon>Embryophyta</taxon>
        <taxon>Tracheophyta</taxon>
        <taxon>Spermatophyta</taxon>
        <taxon>Magnoliopsida</taxon>
        <taxon>Liliopsida</taxon>
        <taxon>Poales</taxon>
        <taxon>Poaceae</taxon>
        <taxon>BOP clade</taxon>
        <taxon>Pooideae</taxon>
        <taxon>Stipodae</taxon>
        <taxon>Brachypodieae</taxon>
        <taxon>Brachypodium</taxon>
    </lineage>
</organism>
<reference evidence="2" key="2">
    <citation type="submission" date="2017-06" db="EMBL/GenBank/DDBJ databases">
        <title>WGS assembly of Brachypodium distachyon.</title>
        <authorList>
            <consortium name="The International Brachypodium Initiative"/>
            <person name="Lucas S."/>
            <person name="Harmon-Smith M."/>
            <person name="Lail K."/>
            <person name="Tice H."/>
            <person name="Grimwood J."/>
            <person name="Bruce D."/>
            <person name="Barry K."/>
            <person name="Shu S."/>
            <person name="Lindquist E."/>
            <person name="Wang M."/>
            <person name="Pitluck S."/>
            <person name="Vogel J.P."/>
            <person name="Garvin D.F."/>
            <person name="Mockler T.C."/>
            <person name="Schmutz J."/>
            <person name="Rokhsar D."/>
            <person name="Bevan M.W."/>
        </authorList>
    </citation>
    <scope>NUCLEOTIDE SEQUENCE</scope>
    <source>
        <strain evidence="2">Bd21</strain>
    </source>
</reference>
<dbReference type="Gramene" id="KQK20431">
    <property type="protein sequence ID" value="KQK20431"/>
    <property type="gene ID" value="BRADI_1g54470v3"/>
</dbReference>
<dbReference type="HOGENOM" id="CLU_1962725_0_0_1"/>
<sequence>MARVVAPIPVAWLEGDVLAEYVRFLQEAEAAAAQLPGPGGVKWLEGEVLADFLEFLGEDVDERAGHYSVSSGGAGGSNSGDFMEEDNDEDEEEMAYMLRHITSLPAVMAREAALQD</sequence>